<feature type="repeat" description="PPR" evidence="2">
    <location>
        <begin position="350"/>
        <end position="384"/>
    </location>
</feature>
<keyword evidence="1" id="KW-0677">Repeat</keyword>
<evidence type="ECO:0000256" key="2">
    <source>
        <dbReference type="PROSITE-ProRule" id="PRU00708"/>
    </source>
</evidence>
<dbReference type="Pfam" id="PF20431">
    <property type="entry name" value="E_motif"/>
    <property type="match status" value="1"/>
</dbReference>
<dbReference type="PANTHER" id="PTHR24015">
    <property type="entry name" value="OS07G0578800 PROTEIN-RELATED"/>
    <property type="match status" value="1"/>
</dbReference>
<evidence type="ECO:0008006" key="5">
    <source>
        <dbReference type="Google" id="ProtNLM"/>
    </source>
</evidence>
<dbReference type="eggNOG" id="KOG4197">
    <property type="taxonomic scope" value="Eukaryota"/>
</dbReference>
<name>V4MG11_EUTSA</name>
<evidence type="ECO:0000313" key="4">
    <source>
        <dbReference type="Proteomes" id="UP000030689"/>
    </source>
</evidence>
<dbReference type="AlphaFoldDB" id="V4MG11"/>
<dbReference type="PROSITE" id="PS51375">
    <property type="entry name" value="PPR"/>
    <property type="match status" value="7"/>
</dbReference>
<dbReference type="SUPFAM" id="SSF48452">
    <property type="entry name" value="TPR-like"/>
    <property type="match status" value="1"/>
</dbReference>
<proteinExistence type="predicted"/>
<feature type="repeat" description="PPR" evidence="2">
    <location>
        <begin position="757"/>
        <end position="787"/>
    </location>
</feature>
<dbReference type="FunFam" id="1.25.40.10:FF:000344">
    <property type="entry name" value="Pentatricopeptide repeat-containing protein"/>
    <property type="match status" value="1"/>
</dbReference>
<reference evidence="3 4" key="1">
    <citation type="journal article" date="2013" name="Front. Plant Sci.">
        <title>The Reference Genome of the Halophytic Plant Eutrema salsugineum.</title>
        <authorList>
            <person name="Yang R."/>
            <person name="Jarvis D.E."/>
            <person name="Chen H."/>
            <person name="Beilstein M.A."/>
            <person name="Grimwood J."/>
            <person name="Jenkins J."/>
            <person name="Shu S."/>
            <person name="Prochnik S."/>
            <person name="Xin M."/>
            <person name="Ma C."/>
            <person name="Schmutz J."/>
            <person name="Wing R.A."/>
            <person name="Mitchell-Olds T."/>
            <person name="Schumaker K.S."/>
            <person name="Wang X."/>
        </authorList>
    </citation>
    <scope>NUCLEOTIDE SEQUENCE [LARGE SCALE GENOMIC DNA]</scope>
</reference>
<feature type="repeat" description="PPR" evidence="2">
    <location>
        <begin position="557"/>
        <end position="591"/>
    </location>
</feature>
<feature type="repeat" description="PPR" evidence="2">
    <location>
        <begin position="453"/>
        <end position="483"/>
    </location>
</feature>
<dbReference type="InterPro" id="IPR002885">
    <property type="entry name" value="PPR_rpt"/>
</dbReference>
<sequence>MVRNSTISPKKLRIYNSGHLIYVFRHSFSRRNFLGGLSSSDSHISRRKHEQSAVLLPVTPTGHKVFDEMPNRENRTVETSFMFLRDVLRSSMMSTEAETPRSIHCFALKSGFLQDLPSSSKLLTLYSKVGDLVSSLGLFGELKVKDVIVWNSMITSLNQNGRSMAAVGLFVEMIKKGTEFDSTTLLLAASALSSLNLSNKCPLVHCLAIEAGLVSDPSLCNALMNLYAKDEDLSSAECVFADMVHRDIVSWNTIVTKCLANGHPWKSLNYFKSMTRSGQEADNVTFSCVISACASLKELPLGESFHGVVIKSGYIPEAHVSVANSLVSMYSKCGGTDAAETVFEQILCKDVISWNAILNGFATNRMFQESFGIFKEMQLVDRIQPDIATMVTVTSICGDICLPREGRAIHGYMVRRELQSRALEVINSLIDMYGRCGLTRQAELLFKITTDRDLVSWNSMLSAFVQNRFTQEAKNLFKEVLSEYSCSKFSLSTVLAILPSCESSDSLIFGKLVHCWQLKLGFGDNILSANSVINMYISCRDLISAFLLLETISESRDLASWNSVIYGCASNGHHSESLRAFQAMSREGIVSHDMITLLGTISACGNLGLVLQGRCFHGLAIKTLRESETQLQNTLITMYGRCKDIDSAVKVFGLISDPNLCSWNCVISTLSQNKAGQEAIQLFRKLELEPNEITFVGLLSASTQLGYAGYGMQTHCHLIRRGYQANPFLCAALVDMYSSCGMLETGMKVFRKSGEKSIAAWNSVISAYGFHGMGEKAMEIFKEMRTRMEPNKSTFISLLSACSHSGFIDEGLRYYNQMEDEFGVKPVSEHRVCVVDMLGRAGKLREAYEFIKGIGERQEAGVWGALLSACNYHADTKLGKEVAEVLFEMEPDNASYYISLSNTYVGLGDWEEAVRLRKMVEDKALKKVPGYSVINLSVS</sequence>
<dbReference type="InterPro" id="IPR046960">
    <property type="entry name" value="PPR_At4g14850-like_plant"/>
</dbReference>
<dbReference type="GO" id="GO:0003723">
    <property type="term" value="F:RNA binding"/>
    <property type="evidence" value="ECO:0007669"/>
    <property type="project" value="InterPro"/>
</dbReference>
<feature type="repeat" description="PPR" evidence="2">
    <location>
        <begin position="146"/>
        <end position="180"/>
    </location>
</feature>
<protein>
    <recommendedName>
        <fullName evidence="5">Pentacotripeptide-repeat region of PRORP domain-containing protein</fullName>
    </recommendedName>
</protein>
<feature type="repeat" description="PPR" evidence="2">
    <location>
        <begin position="216"/>
        <end position="250"/>
    </location>
</feature>
<dbReference type="InterPro" id="IPR046848">
    <property type="entry name" value="E_motif"/>
</dbReference>
<dbReference type="FunFam" id="1.25.40.10:FF:000975">
    <property type="entry name" value="Pentatricopeptide repeat-containing protein"/>
    <property type="match status" value="1"/>
</dbReference>
<feature type="repeat" description="PPR" evidence="2">
    <location>
        <begin position="791"/>
        <end position="826"/>
    </location>
</feature>
<dbReference type="OMA" id="HGWGIKL"/>
<dbReference type="Gene3D" id="1.25.40.10">
    <property type="entry name" value="Tetratricopeptide repeat domain"/>
    <property type="match status" value="7"/>
</dbReference>
<dbReference type="Proteomes" id="UP000030689">
    <property type="component" value="Unassembled WGS sequence"/>
</dbReference>
<dbReference type="Pfam" id="PF13041">
    <property type="entry name" value="PPR_2"/>
    <property type="match status" value="2"/>
</dbReference>
<dbReference type="Gramene" id="ESQ55444">
    <property type="protein sequence ID" value="ESQ55444"/>
    <property type="gene ID" value="EUTSA_v10027562mg"/>
</dbReference>
<dbReference type="GO" id="GO:0009451">
    <property type="term" value="P:RNA modification"/>
    <property type="evidence" value="ECO:0007669"/>
    <property type="project" value="InterPro"/>
</dbReference>
<dbReference type="KEGG" id="eus:EUTSA_v10027562mg"/>
<gene>
    <name evidence="3" type="ORF">EUTSA_v10027562mg</name>
</gene>
<dbReference type="Pfam" id="PF01535">
    <property type="entry name" value="PPR"/>
    <property type="match status" value="8"/>
</dbReference>
<dbReference type="InterPro" id="IPR011990">
    <property type="entry name" value="TPR-like_helical_dom_sf"/>
</dbReference>
<dbReference type="PANTHER" id="PTHR24015:SF1991">
    <property type="entry name" value="OS01G0938000 PROTEIN"/>
    <property type="match status" value="1"/>
</dbReference>
<accession>V4MG11</accession>
<evidence type="ECO:0000256" key="1">
    <source>
        <dbReference type="ARBA" id="ARBA00022737"/>
    </source>
</evidence>
<evidence type="ECO:0000313" key="3">
    <source>
        <dbReference type="EMBL" id="ESQ55444.1"/>
    </source>
</evidence>
<organism evidence="3 4">
    <name type="scientific">Eutrema salsugineum</name>
    <name type="common">Saltwater cress</name>
    <name type="synonym">Sisymbrium salsugineum</name>
    <dbReference type="NCBI Taxonomy" id="72664"/>
    <lineage>
        <taxon>Eukaryota</taxon>
        <taxon>Viridiplantae</taxon>
        <taxon>Streptophyta</taxon>
        <taxon>Embryophyta</taxon>
        <taxon>Tracheophyta</taxon>
        <taxon>Spermatophyta</taxon>
        <taxon>Magnoliopsida</taxon>
        <taxon>eudicotyledons</taxon>
        <taxon>Gunneridae</taxon>
        <taxon>Pentapetalae</taxon>
        <taxon>rosids</taxon>
        <taxon>malvids</taxon>
        <taxon>Brassicales</taxon>
        <taxon>Brassicaceae</taxon>
        <taxon>Eutremeae</taxon>
        <taxon>Eutrema</taxon>
    </lineage>
</organism>
<keyword evidence="4" id="KW-1185">Reference proteome</keyword>
<dbReference type="OrthoDB" id="732433at2759"/>
<dbReference type="EMBL" id="KI517384">
    <property type="protein sequence ID" value="ESQ55444.1"/>
    <property type="molecule type" value="Genomic_DNA"/>
</dbReference>
<dbReference type="NCBIfam" id="TIGR00756">
    <property type="entry name" value="PPR"/>
    <property type="match status" value="7"/>
</dbReference>